<evidence type="ECO:0000256" key="7">
    <source>
        <dbReference type="SAM" id="Phobius"/>
    </source>
</evidence>
<dbReference type="PROSITE" id="PS50198">
    <property type="entry name" value="PPIC_PPIASE_2"/>
    <property type="match status" value="1"/>
</dbReference>
<keyword evidence="4 6" id="KW-0697">Rotamase</keyword>
<proteinExistence type="predicted"/>
<dbReference type="Gene3D" id="1.10.4030.10">
    <property type="entry name" value="Porin chaperone SurA, peptide-binding domain"/>
    <property type="match status" value="1"/>
</dbReference>
<sequence>MIEKKGLKLNLKSRTIWTIIVGVLLVSCIVVAYKLTKSQAAATQSQESIATIGDKSVTREDWLKKMEDEYGKATLEDMINVRVVEQLAKKNKLKVSDSDIEREFLLIKAVNNSFYEDEHTTEKEWKDQIRYNILLEELLTKDIDISEKEMKSFYTKNKELYQFDDSYRIRHIVVKDQEEANRVLKDLKGGSSFEAVAAERSTDRYTSPYGGDLGFVTEAQDSIPAAYITEARTLKENEWSTEPIKVSKGYAIIQLKEKLNARTFTYDEVKDQIKRQIAMDQLGDKATVKTLWKEADVSWFYDDEEN</sequence>
<evidence type="ECO:0000256" key="4">
    <source>
        <dbReference type="ARBA" id="ARBA00023110"/>
    </source>
</evidence>
<evidence type="ECO:0000256" key="5">
    <source>
        <dbReference type="ARBA" id="ARBA00023235"/>
    </source>
</evidence>
<gene>
    <name evidence="9" type="ordered locus">BATR1942_18970</name>
</gene>
<name>A0ABN3ZGP7_BACA1</name>
<dbReference type="Proteomes" id="UP000006867">
    <property type="component" value="Chromosome"/>
</dbReference>
<dbReference type="PROSITE" id="PS01096">
    <property type="entry name" value="PPIC_PPIASE_1"/>
    <property type="match status" value="1"/>
</dbReference>
<evidence type="ECO:0000256" key="2">
    <source>
        <dbReference type="ARBA" id="ARBA00013194"/>
    </source>
</evidence>
<keyword evidence="7" id="KW-1133">Transmembrane helix</keyword>
<dbReference type="InterPro" id="IPR027304">
    <property type="entry name" value="Trigger_fact/SurA_dom_sf"/>
</dbReference>
<keyword evidence="10" id="KW-1185">Reference proteome</keyword>
<protein>
    <recommendedName>
        <fullName evidence="2">peptidylprolyl isomerase</fullName>
        <ecNumber evidence="2">5.2.1.8</ecNumber>
    </recommendedName>
</protein>
<evidence type="ECO:0000313" key="10">
    <source>
        <dbReference type="Proteomes" id="UP000006867"/>
    </source>
</evidence>
<evidence type="ECO:0000256" key="3">
    <source>
        <dbReference type="ARBA" id="ARBA00022729"/>
    </source>
</evidence>
<keyword evidence="7" id="KW-0472">Membrane</keyword>
<dbReference type="PANTHER" id="PTHR47245">
    <property type="entry name" value="PEPTIDYLPROLYL ISOMERASE"/>
    <property type="match status" value="1"/>
</dbReference>
<dbReference type="EMBL" id="CP002207">
    <property type="protein sequence ID" value="ADP34711.1"/>
    <property type="molecule type" value="Genomic_DNA"/>
</dbReference>
<organism evidence="9 10">
    <name type="scientific">Bacillus atrophaeus (strain 1942)</name>
    <dbReference type="NCBI Taxonomy" id="720555"/>
    <lineage>
        <taxon>Bacteria</taxon>
        <taxon>Bacillati</taxon>
        <taxon>Bacillota</taxon>
        <taxon>Bacilli</taxon>
        <taxon>Bacillales</taxon>
        <taxon>Bacillaceae</taxon>
        <taxon>Bacillus</taxon>
    </lineage>
</organism>
<feature type="transmembrane region" description="Helical" evidence="7">
    <location>
        <begin position="16"/>
        <end position="35"/>
    </location>
</feature>
<dbReference type="SUPFAM" id="SSF109998">
    <property type="entry name" value="Triger factor/SurA peptide-binding domain-like"/>
    <property type="match status" value="1"/>
</dbReference>
<dbReference type="Pfam" id="PF13145">
    <property type="entry name" value="Rotamase_2"/>
    <property type="match status" value="1"/>
</dbReference>
<dbReference type="InterPro" id="IPR000297">
    <property type="entry name" value="PPIase_PpiC"/>
</dbReference>
<dbReference type="InterPro" id="IPR050245">
    <property type="entry name" value="PrsA_foldase"/>
</dbReference>
<dbReference type="PANTHER" id="PTHR47245:SF1">
    <property type="entry name" value="FOLDASE PROTEIN PRSA"/>
    <property type="match status" value="1"/>
</dbReference>
<dbReference type="EC" id="5.2.1.8" evidence="2"/>
<dbReference type="PROSITE" id="PS51257">
    <property type="entry name" value="PROKAR_LIPOPROTEIN"/>
    <property type="match status" value="1"/>
</dbReference>
<accession>A0ABN3ZGP7</accession>
<comment type="catalytic activity">
    <reaction evidence="1">
        <text>[protein]-peptidylproline (omega=180) = [protein]-peptidylproline (omega=0)</text>
        <dbReference type="Rhea" id="RHEA:16237"/>
        <dbReference type="Rhea" id="RHEA-COMP:10747"/>
        <dbReference type="Rhea" id="RHEA-COMP:10748"/>
        <dbReference type="ChEBI" id="CHEBI:83833"/>
        <dbReference type="ChEBI" id="CHEBI:83834"/>
        <dbReference type="EC" id="5.2.1.8"/>
    </reaction>
</comment>
<feature type="domain" description="PpiC" evidence="8">
    <location>
        <begin position="164"/>
        <end position="257"/>
    </location>
</feature>
<reference evidence="9 10" key="1">
    <citation type="journal article" date="2011" name="Front. Microbiol.">
        <title>Genomic signatures of strain selection and enhancement in Bacillus atrophaeus var. globigii, a historical biowarfare simulant.</title>
        <authorList>
            <person name="Gibbons H.S."/>
            <person name="Broomall S.M."/>
            <person name="McNew L.A."/>
            <person name="Daligault H."/>
            <person name="Chapman C."/>
            <person name="Bruce D."/>
            <person name="Karavis M."/>
            <person name="Krepps M."/>
            <person name="McGregor P.A."/>
            <person name="Hong C."/>
            <person name="Park K.H."/>
            <person name="Akmal A."/>
            <person name="Feldman A."/>
            <person name="Lin J.S."/>
            <person name="Chang W.E."/>
            <person name="Higgs B.W."/>
            <person name="Demirev P."/>
            <person name="Lindquist J."/>
            <person name="Liem A."/>
            <person name="Fochler E."/>
            <person name="Read T.D."/>
            <person name="Tapia R."/>
            <person name="Johnson S."/>
            <person name="Bishop-Lilly K.A."/>
            <person name="Detter C."/>
            <person name="Han C."/>
            <person name="Sozhamannan S."/>
            <person name="Rosenzweig C.N."/>
            <person name="Skowronski E.W."/>
        </authorList>
    </citation>
    <scope>NUCLEOTIDE SEQUENCE [LARGE SCALE GENOMIC DNA]</scope>
    <source>
        <strain evidence="9 10">1942</strain>
    </source>
</reference>
<evidence type="ECO:0000313" key="9">
    <source>
        <dbReference type="EMBL" id="ADP34711.1"/>
    </source>
</evidence>
<keyword evidence="3" id="KW-0732">Signal</keyword>
<dbReference type="InterPro" id="IPR046357">
    <property type="entry name" value="PPIase_dom_sf"/>
</dbReference>
<dbReference type="Gene3D" id="3.10.50.40">
    <property type="match status" value="1"/>
</dbReference>
<dbReference type="InterPro" id="IPR023058">
    <property type="entry name" value="PPIase_PpiC_CS"/>
</dbReference>
<dbReference type="SUPFAM" id="SSF54534">
    <property type="entry name" value="FKBP-like"/>
    <property type="match status" value="1"/>
</dbReference>
<evidence type="ECO:0000256" key="1">
    <source>
        <dbReference type="ARBA" id="ARBA00000971"/>
    </source>
</evidence>
<keyword evidence="7" id="KW-0812">Transmembrane</keyword>
<evidence type="ECO:0000259" key="8">
    <source>
        <dbReference type="PROSITE" id="PS50198"/>
    </source>
</evidence>
<evidence type="ECO:0000256" key="6">
    <source>
        <dbReference type="PROSITE-ProRule" id="PRU00278"/>
    </source>
</evidence>
<keyword evidence="5 6" id="KW-0413">Isomerase</keyword>